<organism evidence="1 2">
    <name type="scientific">Polaribacter porphyrae</name>
    <dbReference type="NCBI Taxonomy" id="1137780"/>
    <lineage>
        <taxon>Bacteria</taxon>
        <taxon>Pseudomonadati</taxon>
        <taxon>Bacteroidota</taxon>
        <taxon>Flavobacteriia</taxon>
        <taxon>Flavobacteriales</taxon>
        <taxon>Flavobacteriaceae</taxon>
    </lineage>
</organism>
<name>A0A2S7WQD2_9FLAO</name>
<evidence type="ECO:0000313" key="2">
    <source>
        <dbReference type="Proteomes" id="UP000238882"/>
    </source>
</evidence>
<gene>
    <name evidence="1" type="ORF">BTO18_11765</name>
</gene>
<proteinExistence type="predicted"/>
<comment type="caution">
    <text evidence="1">The sequence shown here is derived from an EMBL/GenBank/DDBJ whole genome shotgun (WGS) entry which is preliminary data.</text>
</comment>
<dbReference type="Proteomes" id="UP000238882">
    <property type="component" value="Unassembled WGS sequence"/>
</dbReference>
<reference evidence="1 2" key="1">
    <citation type="submission" date="2016-12" db="EMBL/GenBank/DDBJ databases">
        <title>Trade-off between light-utilization and light-protection in marine flavobacteria.</title>
        <authorList>
            <person name="Kumagai Y."/>
            <person name="Yoshizawa S."/>
            <person name="Kogure K."/>
            <person name="Iwasaki W."/>
        </authorList>
    </citation>
    <scope>NUCLEOTIDE SEQUENCE [LARGE SCALE GENOMIC DNA]</scope>
    <source>
        <strain evidence="1 2">NBRC 108759</strain>
    </source>
</reference>
<accession>A0A2S7WQD2</accession>
<dbReference type="AlphaFoldDB" id="A0A2S7WQD2"/>
<keyword evidence="2" id="KW-1185">Reference proteome</keyword>
<dbReference type="EMBL" id="MSCN01000001">
    <property type="protein sequence ID" value="PQJ79809.1"/>
    <property type="molecule type" value="Genomic_DNA"/>
</dbReference>
<evidence type="ECO:0000313" key="1">
    <source>
        <dbReference type="EMBL" id="PQJ79809.1"/>
    </source>
</evidence>
<sequence>MAVISGNSQILEGDSATVSVRFDGTAPFGLSYYWVGKNKIKYTRYIYDINNNNHDFKIAPDTTTTVFAEFTSTRFGDLGDANGQAQITVNPVQYIFNQTLESTNSAFIHATNGLSSSQDLDLRTQGGQFDRIVFIEFDLNTINTLEDKNRYILHFWLTRSHPQGASAGPGTIEAKALNGDLNTSWTWSSQPTDTSLELIGTKNFNTTTTSQQIKFEYDISAFVNKSLAQGENKIVVRIKEISSKGLYYIGSHTFSDVTKRPGIDVQLRRGI</sequence>
<protein>
    <submittedName>
        <fullName evidence="1">Uncharacterized protein</fullName>
    </submittedName>
</protein>